<dbReference type="PANTHER" id="PTHR31072:SF226">
    <property type="entry name" value="TRANSCRIPTION FACTOR TCP18"/>
    <property type="match status" value="1"/>
</dbReference>
<dbReference type="InterPro" id="IPR005333">
    <property type="entry name" value="Transcription_factor_TCP"/>
</dbReference>
<feature type="region of interest" description="Disordered" evidence="6">
    <location>
        <begin position="173"/>
        <end position="196"/>
    </location>
</feature>
<proteinExistence type="predicted"/>
<dbReference type="PROSITE" id="PS51369">
    <property type="entry name" value="TCP"/>
    <property type="match status" value="1"/>
</dbReference>
<organism evidence="9">
    <name type="scientific">Nandina domestica</name>
    <name type="common">Heavenly bamboo</name>
    <dbReference type="NCBI Taxonomy" id="41776"/>
    <lineage>
        <taxon>Eukaryota</taxon>
        <taxon>Viridiplantae</taxon>
        <taxon>Streptophyta</taxon>
        <taxon>Embryophyta</taxon>
        <taxon>Tracheophyta</taxon>
        <taxon>Spermatophyta</taxon>
        <taxon>Magnoliopsida</taxon>
        <taxon>Ranunculales</taxon>
        <taxon>Berberidaceae</taxon>
        <taxon>Nandinoideae</taxon>
        <taxon>Nandineae</taxon>
        <taxon>Nandina</taxon>
    </lineage>
</organism>
<feature type="compositionally biased region" description="Basic and acidic residues" evidence="6">
    <location>
        <begin position="174"/>
        <end position="188"/>
    </location>
</feature>
<keyword evidence="2" id="KW-0805">Transcription regulation</keyword>
<dbReference type="GO" id="GO:0003700">
    <property type="term" value="F:DNA-binding transcription factor activity"/>
    <property type="evidence" value="ECO:0007669"/>
    <property type="project" value="InterPro"/>
</dbReference>
<reference evidence="9" key="1">
    <citation type="journal article" date="2013" name="PLoS ONE">
        <title>Combining Phylogenetic and Syntenic Analyses for Understanding the Evolution of TCP ECE Genes in Eudicots.</title>
        <authorList>
            <person name="Citerne H.L."/>
            <person name="Le Guilloux M."/>
            <person name="Sannier J."/>
            <person name="Nadot S."/>
            <person name="Damerval C."/>
        </authorList>
    </citation>
    <scope>NUCLEOTIDE SEQUENCE</scope>
</reference>
<feature type="domain" description="R" evidence="8">
    <location>
        <begin position="130"/>
        <end position="147"/>
    </location>
</feature>
<feature type="non-terminal residue" evidence="9">
    <location>
        <position position="196"/>
    </location>
</feature>
<evidence type="ECO:0000256" key="2">
    <source>
        <dbReference type="ARBA" id="ARBA00023015"/>
    </source>
</evidence>
<evidence type="ECO:0000313" key="9">
    <source>
        <dbReference type="EMBL" id="AEJ73205.1"/>
    </source>
</evidence>
<dbReference type="PANTHER" id="PTHR31072">
    <property type="entry name" value="TRANSCRIPTION FACTOR TCP4-RELATED"/>
    <property type="match status" value="1"/>
</dbReference>
<dbReference type="AlphaFoldDB" id="G0Y2M5"/>
<dbReference type="PROSITE" id="PS51370">
    <property type="entry name" value="R"/>
    <property type="match status" value="1"/>
</dbReference>
<dbReference type="InterPro" id="IPR017888">
    <property type="entry name" value="CYC/TB1_R_domain"/>
</dbReference>
<name>G0Y2M5_NANDO</name>
<keyword evidence="4" id="KW-0804">Transcription</keyword>
<comment type="subcellular location">
    <subcellularLocation>
        <location evidence="1">Nucleus</location>
    </subcellularLocation>
</comment>
<dbReference type="EMBL" id="HQ599291">
    <property type="protein sequence ID" value="AEJ73205.1"/>
    <property type="molecule type" value="Genomic_DNA"/>
</dbReference>
<dbReference type="GO" id="GO:0043565">
    <property type="term" value="F:sequence-specific DNA binding"/>
    <property type="evidence" value="ECO:0007669"/>
    <property type="project" value="TreeGrafter"/>
</dbReference>
<keyword evidence="5" id="KW-0539">Nucleus</keyword>
<accession>G0Y2M5</accession>
<feature type="domain" description="TCP" evidence="7">
    <location>
        <begin position="1"/>
        <end position="58"/>
    </location>
</feature>
<protein>
    <submittedName>
        <fullName evidence="9">CYC-like protein</fullName>
    </submittedName>
</protein>
<evidence type="ECO:0000256" key="5">
    <source>
        <dbReference type="ARBA" id="ARBA00023242"/>
    </source>
</evidence>
<dbReference type="GO" id="GO:2000032">
    <property type="term" value="P:regulation of secondary shoot formation"/>
    <property type="evidence" value="ECO:0007669"/>
    <property type="project" value="TreeGrafter"/>
</dbReference>
<evidence type="ECO:0000256" key="6">
    <source>
        <dbReference type="SAM" id="MobiDB-lite"/>
    </source>
</evidence>
<keyword evidence="3" id="KW-0238">DNA-binding</keyword>
<evidence type="ECO:0000259" key="7">
    <source>
        <dbReference type="PROSITE" id="PS51369"/>
    </source>
</evidence>
<dbReference type="Pfam" id="PF03634">
    <property type="entry name" value="TCP"/>
    <property type="match status" value="1"/>
</dbReference>
<evidence type="ECO:0000259" key="8">
    <source>
        <dbReference type="PROSITE" id="PS51370"/>
    </source>
</evidence>
<dbReference type="InterPro" id="IPR017887">
    <property type="entry name" value="TF_TCP_subgr"/>
</dbReference>
<evidence type="ECO:0000256" key="3">
    <source>
        <dbReference type="ARBA" id="ARBA00023125"/>
    </source>
</evidence>
<evidence type="ECO:0000256" key="4">
    <source>
        <dbReference type="ARBA" id="ARBA00023163"/>
    </source>
</evidence>
<evidence type="ECO:0000256" key="1">
    <source>
        <dbReference type="ARBA" id="ARBA00004123"/>
    </source>
</evidence>
<sequence>KDRHSKIVTAQGPRDRRMRLSLDIARKFFTLQDMLGFDKASKTVDWLLTKSKAAIKELSRGMSQPKHSCSGSDKSVSSMSECEVVSGIDEIANNEDILRVKVSNGKPPVGITKDKRTKQTRKPTFQPLAKESRALARTRARERTIGKMLMSRSQKCQEASLHCLKQLTTLSPFEKGEESGSQNHDLKSTLDGVNEV</sequence>
<feature type="non-terminal residue" evidence="9">
    <location>
        <position position="1"/>
    </location>
</feature>
<dbReference type="GO" id="GO:0005634">
    <property type="term" value="C:nucleus"/>
    <property type="evidence" value="ECO:0007669"/>
    <property type="project" value="UniProtKB-SubCell"/>
</dbReference>